<dbReference type="SUPFAM" id="SSF56672">
    <property type="entry name" value="DNA/RNA polymerases"/>
    <property type="match status" value="1"/>
</dbReference>
<dbReference type="PANTHER" id="PTHR33050">
    <property type="entry name" value="REVERSE TRANSCRIPTASE DOMAIN-CONTAINING PROTEIN"/>
    <property type="match status" value="1"/>
</dbReference>
<dbReference type="AlphaFoldDB" id="A0A8S3UIR7"/>
<gene>
    <name evidence="2" type="ORF">MEDL_54518</name>
</gene>
<dbReference type="Proteomes" id="UP000683360">
    <property type="component" value="Unassembled WGS sequence"/>
</dbReference>
<proteinExistence type="predicted"/>
<dbReference type="Pfam" id="PF00078">
    <property type="entry name" value="RVT_1"/>
    <property type="match status" value="1"/>
</dbReference>
<reference evidence="2" key="1">
    <citation type="submission" date="2021-03" db="EMBL/GenBank/DDBJ databases">
        <authorList>
            <person name="Bekaert M."/>
        </authorList>
    </citation>
    <scope>NUCLEOTIDE SEQUENCE</scope>
</reference>
<comment type="caution">
    <text evidence="2">The sequence shown here is derived from an EMBL/GenBank/DDBJ whole genome shotgun (WGS) entry which is preliminary data.</text>
</comment>
<dbReference type="CDD" id="cd09275">
    <property type="entry name" value="RNase_HI_RT_DIRS1"/>
    <property type="match status" value="1"/>
</dbReference>
<evidence type="ECO:0000313" key="2">
    <source>
        <dbReference type="EMBL" id="CAG2242336.1"/>
    </source>
</evidence>
<keyword evidence="3" id="KW-1185">Reference proteome</keyword>
<name>A0A8S3UIR7_MYTED</name>
<dbReference type="InterPro" id="IPR043502">
    <property type="entry name" value="DNA/RNA_pol_sf"/>
</dbReference>
<dbReference type="InterPro" id="IPR043128">
    <property type="entry name" value="Rev_trsase/Diguanyl_cyclase"/>
</dbReference>
<organism evidence="2 3">
    <name type="scientific">Mytilus edulis</name>
    <name type="common">Blue mussel</name>
    <dbReference type="NCBI Taxonomy" id="6550"/>
    <lineage>
        <taxon>Eukaryota</taxon>
        <taxon>Metazoa</taxon>
        <taxon>Spiralia</taxon>
        <taxon>Lophotrochozoa</taxon>
        <taxon>Mollusca</taxon>
        <taxon>Bivalvia</taxon>
        <taxon>Autobranchia</taxon>
        <taxon>Pteriomorphia</taxon>
        <taxon>Mytilida</taxon>
        <taxon>Mytiloidea</taxon>
        <taxon>Mytilidae</taxon>
        <taxon>Mytilinae</taxon>
        <taxon>Mytilus</taxon>
    </lineage>
</organism>
<dbReference type="Gene3D" id="3.10.10.10">
    <property type="entry name" value="HIV Type 1 Reverse Transcriptase, subunit A, domain 1"/>
    <property type="match status" value="1"/>
</dbReference>
<feature type="domain" description="Reverse transcriptase" evidence="1">
    <location>
        <begin position="409"/>
        <end position="586"/>
    </location>
</feature>
<sequence>MLQTLILRKPNPKWWTNCQKIGFKVPPNLTLNVVKSLYTENIVNKSDDRAVETIETSLSPTEGFSSVNPTASTETQNIEHNSATENVNTNILVTAFNTMSQCVNGLQKSVDTLMTEKLYDSKPYNLHQWYNSSNTTPPLQNTPDALHQGLYRTGVRSDDFPNVDIVSSGLQKQIIQGKDINLASLLIPSFESPQSHTILADGMEINVGNKPDPRLNRQLTIQEFIKAFGKFKRVMTSAFPGRRFELDAYEEDIIEISNFYGNKFYDYHKLFSAKASTLLQEKQIKVDWSKRDRDLMILIGAGVEINICKLCHMATTPINVEVLQNELRNHSDKSFVYYLCNGLKYGFDTKVSVTSLPTLECRNNLSARSQPNVVNELLRKECENGFMYGPFETLPFSSYRVSPLGVAEGKYSKKKRLILDLSAPHQSDIHFSINELIDKDTCSMSYVKIDNAIDIILKYGRHSWLCKYDISNAFKNCPILPSQWPLFCIKWEDKYYFYVRLTFGCRSSPIIFDTLSQAICYIATNNYKVNNILHLLDDFLTIDPPHAEGERSMALMMMIFKRLNVPIAMHKTVGPVTCLEYLGIILDSEKMEARLPQEKVDRICEFISSISVKSSCSKREVLQLLGHLNFASRVILPGRSFVSYLINLSTKAKELHHFVRLNKECRIDLEFWLRFLKNWNGINMFYNSTFISSYDMELYTDASSTIGFGGYFGGKWFYSSWPTEIKNITNSKHSMAFFELYPIVVAAVLWGASWKTKKVLFWSDNMSTVEIIRKGRSKCLYIMKLMRKLTWCACTNNFFFSAKHVPGVQNDISDALSRFQIQRFRTLAPDADTFPEPCPKISDVIWC</sequence>
<dbReference type="Gene3D" id="3.30.70.270">
    <property type="match status" value="1"/>
</dbReference>
<dbReference type="OrthoDB" id="8959254at2759"/>
<accession>A0A8S3UIR7</accession>
<dbReference type="PANTHER" id="PTHR33050:SF8">
    <property type="entry name" value="REVERSE TRANSCRIPTASE DOMAIN-CONTAINING PROTEIN"/>
    <property type="match status" value="1"/>
</dbReference>
<dbReference type="InterPro" id="IPR000477">
    <property type="entry name" value="RT_dom"/>
</dbReference>
<dbReference type="EMBL" id="CAJPWZ010002654">
    <property type="protein sequence ID" value="CAG2242336.1"/>
    <property type="molecule type" value="Genomic_DNA"/>
</dbReference>
<evidence type="ECO:0000259" key="1">
    <source>
        <dbReference type="Pfam" id="PF00078"/>
    </source>
</evidence>
<dbReference type="InterPro" id="IPR052055">
    <property type="entry name" value="Hepadnavirus_pol/RT"/>
</dbReference>
<protein>
    <recommendedName>
        <fullName evidence="1">Reverse transcriptase domain-containing protein</fullName>
    </recommendedName>
</protein>
<evidence type="ECO:0000313" key="3">
    <source>
        <dbReference type="Proteomes" id="UP000683360"/>
    </source>
</evidence>